<dbReference type="Proteomes" id="UP000019375">
    <property type="component" value="Unassembled WGS sequence"/>
</dbReference>
<feature type="compositionally biased region" description="Basic and acidic residues" evidence="11">
    <location>
        <begin position="1111"/>
        <end position="1120"/>
    </location>
</feature>
<dbReference type="PROSITE" id="PS50011">
    <property type="entry name" value="PROTEIN_KINASE_DOM"/>
    <property type="match status" value="1"/>
</dbReference>
<proteinExistence type="predicted"/>
<feature type="region of interest" description="Disordered" evidence="11">
    <location>
        <begin position="886"/>
        <end position="909"/>
    </location>
</feature>
<evidence type="ECO:0000313" key="13">
    <source>
        <dbReference type="EMBL" id="CDF90334.1"/>
    </source>
</evidence>
<dbReference type="SUPFAM" id="SSF56112">
    <property type="entry name" value="Protein kinase-like (PK-like)"/>
    <property type="match status" value="1"/>
</dbReference>
<evidence type="ECO:0000256" key="5">
    <source>
        <dbReference type="ARBA" id="ARBA00022741"/>
    </source>
</evidence>
<keyword evidence="6" id="KW-0418">Kinase</keyword>
<dbReference type="GO" id="GO:0005737">
    <property type="term" value="C:cytoplasm"/>
    <property type="evidence" value="ECO:0007669"/>
    <property type="project" value="UniProtKB-ARBA"/>
</dbReference>
<feature type="compositionally biased region" description="Polar residues" evidence="11">
    <location>
        <begin position="989"/>
        <end position="1002"/>
    </location>
</feature>
<evidence type="ECO:0000313" key="14">
    <source>
        <dbReference type="Proteomes" id="UP000019375"/>
    </source>
</evidence>
<comment type="catalytic activity">
    <reaction evidence="9">
        <text>L-seryl-[protein] + ATP = O-phospho-L-seryl-[protein] + ADP + H(+)</text>
        <dbReference type="Rhea" id="RHEA:17989"/>
        <dbReference type="Rhea" id="RHEA-COMP:9863"/>
        <dbReference type="Rhea" id="RHEA-COMP:11604"/>
        <dbReference type="ChEBI" id="CHEBI:15378"/>
        <dbReference type="ChEBI" id="CHEBI:29999"/>
        <dbReference type="ChEBI" id="CHEBI:30616"/>
        <dbReference type="ChEBI" id="CHEBI:83421"/>
        <dbReference type="ChEBI" id="CHEBI:456216"/>
        <dbReference type="EC" id="2.7.11.1"/>
    </reaction>
</comment>
<feature type="compositionally biased region" description="Polar residues" evidence="11">
    <location>
        <begin position="893"/>
        <end position="907"/>
    </location>
</feature>
<evidence type="ECO:0000256" key="7">
    <source>
        <dbReference type="ARBA" id="ARBA00022840"/>
    </source>
</evidence>
<feature type="compositionally biased region" description="Low complexity" evidence="11">
    <location>
        <begin position="805"/>
        <end position="815"/>
    </location>
</feature>
<dbReference type="FunFam" id="1.10.510.10:FF:000829">
    <property type="entry name" value="Serine/threonine-protein kinase TOS3"/>
    <property type="match status" value="1"/>
</dbReference>
<feature type="region of interest" description="Disordered" evidence="11">
    <location>
        <begin position="989"/>
        <end position="1016"/>
    </location>
</feature>
<keyword evidence="4" id="KW-0808">Transferase</keyword>
<accession>A0A8J2T8U8</accession>
<keyword evidence="2" id="KW-0723">Serine/threonine-protein kinase</keyword>
<reference evidence="14" key="1">
    <citation type="journal article" date="2013" name="Genome Announc.">
        <title>Genome sequence of the food spoilage yeast Zygosaccharomyces bailii CLIB 213(T).</title>
        <authorList>
            <person name="Galeote V."/>
            <person name="Bigey F."/>
            <person name="Devillers H."/>
            <person name="Neuveglise C."/>
            <person name="Dequin S."/>
        </authorList>
    </citation>
    <scope>NUCLEOTIDE SEQUENCE [LARGE SCALE GENOMIC DNA]</scope>
    <source>
        <strain evidence="14">CLIB 213 / ATCC 58445 / CBS 680 / CCRC 21525 / NBRC 1098 / NCYC 1416 / NRRL Y-2227</strain>
    </source>
</reference>
<dbReference type="PROSITE" id="PS00107">
    <property type="entry name" value="PROTEIN_KINASE_ATP"/>
    <property type="match status" value="1"/>
</dbReference>
<dbReference type="GO" id="GO:0001558">
    <property type="term" value="P:regulation of cell growth"/>
    <property type="evidence" value="ECO:0007669"/>
    <property type="project" value="UniProtKB-ARBA"/>
</dbReference>
<evidence type="ECO:0000256" key="2">
    <source>
        <dbReference type="ARBA" id="ARBA00022527"/>
    </source>
</evidence>
<dbReference type="InterPro" id="IPR008271">
    <property type="entry name" value="Ser/Thr_kinase_AS"/>
</dbReference>
<keyword evidence="5 10" id="KW-0547">Nucleotide-binding</keyword>
<protein>
    <recommendedName>
        <fullName evidence="1">non-specific serine/threonine protein kinase</fullName>
        <ecNumber evidence="1">2.7.11.1</ecNumber>
    </recommendedName>
</protein>
<sequence>MDSQPDSVEEVDVPADLQLVLNQSARNDSSLSLENLQNGSSHENSSQNTEEELSESSSVESLDLLLEKQRVRQLNHPRHQEHIISPNNLELPDKVIETNEISLKYDPVSKRKVLNTYELIQELGHGQHGKVKLARELVTNQLVAIKIVDRHEKNGRRFFSIEKKNSLTQNEKIRREIAIMKKCHYKHVVRLLEVLDDLKSRKIYLVLEYCARGEVKWCPGDVMETEARGPPLLNFQRTREIIRGVVLGLEYLHYQGVIHRDIKPANLLIAGDGTVKISDFGVSLAARGPNDNANVESLDELELAKTAGTPVFFAPEICLGDEAFEKFNLDRKELFKGSSISFMIDIWALGVTLYCLLFGMLPFISDFELELFEKIVNQPLTCPTFQDIKHNRISHVSCEEEYQLALDLLNGLLQKNPLHRIGIPGIKKHMFSCWDFHHMPDYGDEFKAYKKREQEEFERNNVQYFKQISISKKELNNAVLGVGKKIKDAAFSRNRRDSQQNGKEEMDELGRDFRSKLHLGDSGESNYPSFIVSEGSVMSDFGNLKSKSQPPSNDKDNAIVTNVNPSHLRERLSMCNGNDDKYNDKTAEPPHTPAIERELQDFDRRQHNSDTVVNLPINSSFASLDSFYIDNFAMKKVGTNPNVKPASPTIFARPPPMGSYQPISRTAGNADQNKISNNNSPLYQNAPHTNFFNGMRSKRNERIPSNFSRSGQALEKRKPEMTGKGLKTAPIKGIASNSNEKKNGRNATMGIFKDAPVNHPMKKDAKNFINPTSGSVRTREGTRNFHIRTGNFFNSLNGEDEEEFSQSSGMSSSGSSDHEDASESSNAESLPFEFAVDSGNASVISLRDTVGLDQVRSFLEPAPRKIAVNSDLENDDGELVLNMGRASHHRRQLSAQTSEGSEQNSRRSSVRCAFLTPNSNPQDWTATATPEALQDGGTESGSVVDNDRATFIGRNRAHSVTQIGQSSANIGVVQHYNPFNGKESLRLSQALSKPTTQTSNIDTVLGNGNGSGNFHDNSRSLLKNVLVTSAGSSRRPSAPFLVSSEPFSPRKDTSDMSPSSPKSSPSTDLKDNLTAKLSKFSFKERKPRQSERSSNPSDDHHRSRSIAVGDLDNKKRNGKM</sequence>
<evidence type="ECO:0000256" key="10">
    <source>
        <dbReference type="PROSITE-ProRule" id="PRU10141"/>
    </source>
</evidence>
<evidence type="ECO:0000256" key="3">
    <source>
        <dbReference type="ARBA" id="ARBA00022553"/>
    </source>
</evidence>
<dbReference type="GO" id="GO:1900180">
    <property type="term" value="P:regulation of protein localization to nucleus"/>
    <property type="evidence" value="ECO:0007669"/>
    <property type="project" value="UniProtKB-ARBA"/>
</dbReference>
<dbReference type="SMART" id="SM00220">
    <property type="entry name" value="S_TKc"/>
    <property type="match status" value="1"/>
</dbReference>
<dbReference type="GO" id="GO:0004674">
    <property type="term" value="F:protein serine/threonine kinase activity"/>
    <property type="evidence" value="ECO:0007669"/>
    <property type="project" value="UniProtKB-KW"/>
</dbReference>
<keyword evidence="7 10" id="KW-0067">ATP-binding</keyword>
<evidence type="ECO:0000256" key="9">
    <source>
        <dbReference type="ARBA" id="ARBA00048679"/>
    </source>
</evidence>
<dbReference type="GO" id="GO:0007165">
    <property type="term" value="P:signal transduction"/>
    <property type="evidence" value="ECO:0007669"/>
    <property type="project" value="TreeGrafter"/>
</dbReference>
<evidence type="ECO:0000256" key="1">
    <source>
        <dbReference type="ARBA" id="ARBA00012513"/>
    </source>
</evidence>
<feature type="compositionally biased region" description="Low complexity" evidence="11">
    <location>
        <begin position="1055"/>
        <end position="1067"/>
    </location>
</feature>
<dbReference type="OrthoDB" id="68483at2759"/>
<keyword evidence="14" id="KW-1185">Reference proteome</keyword>
<dbReference type="AlphaFoldDB" id="A0A8J2T8U8"/>
<dbReference type="InterPro" id="IPR011009">
    <property type="entry name" value="Kinase-like_dom_sf"/>
</dbReference>
<comment type="catalytic activity">
    <reaction evidence="8">
        <text>L-threonyl-[protein] + ATP = O-phospho-L-threonyl-[protein] + ADP + H(+)</text>
        <dbReference type="Rhea" id="RHEA:46608"/>
        <dbReference type="Rhea" id="RHEA-COMP:11060"/>
        <dbReference type="Rhea" id="RHEA-COMP:11605"/>
        <dbReference type="ChEBI" id="CHEBI:15378"/>
        <dbReference type="ChEBI" id="CHEBI:30013"/>
        <dbReference type="ChEBI" id="CHEBI:30616"/>
        <dbReference type="ChEBI" id="CHEBI:61977"/>
        <dbReference type="ChEBI" id="CHEBI:456216"/>
        <dbReference type="EC" id="2.7.11.1"/>
    </reaction>
</comment>
<feature type="region of interest" description="Disordered" evidence="11">
    <location>
        <begin position="21"/>
        <end position="59"/>
    </location>
</feature>
<evidence type="ECO:0000256" key="11">
    <source>
        <dbReference type="SAM" id="MobiDB-lite"/>
    </source>
</evidence>
<dbReference type="CDD" id="cd14008">
    <property type="entry name" value="STKc_LKB1_CaMKK"/>
    <property type="match status" value="1"/>
</dbReference>
<dbReference type="PANTHER" id="PTHR43895">
    <property type="entry name" value="CALCIUM/CALMODULIN-DEPENDENT PROTEIN KINASE KINASE-RELATED"/>
    <property type="match status" value="1"/>
</dbReference>
<dbReference type="EMBL" id="HG316459">
    <property type="protein sequence ID" value="CDF90334.1"/>
    <property type="molecule type" value="Genomic_DNA"/>
</dbReference>
<dbReference type="EC" id="2.7.11.1" evidence="1"/>
<evidence type="ECO:0000256" key="8">
    <source>
        <dbReference type="ARBA" id="ARBA00047899"/>
    </source>
</evidence>
<dbReference type="FunFam" id="3.30.200.20:FF:000206">
    <property type="entry name" value="Serine/threonine-protein kinase Ssp1"/>
    <property type="match status" value="1"/>
</dbReference>
<name>A0A8J2T8U8_ZYGB2</name>
<feature type="region of interest" description="Disordered" evidence="11">
    <location>
        <begin position="1030"/>
        <end position="1120"/>
    </location>
</feature>
<dbReference type="Gene3D" id="1.10.510.10">
    <property type="entry name" value="Transferase(Phosphotransferase) domain 1"/>
    <property type="match status" value="1"/>
</dbReference>
<dbReference type="GO" id="GO:0005524">
    <property type="term" value="F:ATP binding"/>
    <property type="evidence" value="ECO:0007669"/>
    <property type="project" value="UniProtKB-UniRule"/>
</dbReference>
<feature type="compositionally biased region" description="Polar residues" evidence="11">
    <location>
        <begin position="21"/>
        <end position="42"/>
    </location>
</feature>
<organism evidence="13 14">
    <name type="scientific">Zygosaccharomyces bailii (strain CLIB 213 / ATCC 58445 / CBS 680 / BCRC 21525 / NBRC 1098 / NCYC 1416 / NRRL Y-2227)</name>
    <dbReference type="NCBI Taxonomy" id="1333698"/>
    <lineage>
        <taxon>Eukaryota</taxon>
        <taxon>Fungi</taxon>
        <taxon>Dikarya</taxon>
        <taxon>Ascomycota</taxon>
        <taxon>Saccharomycotina</taxon>
        <taxon>Saccharomycetes</taxon>
        <taxon>Saccharomycetales</taxon>
        <taxon>Saccharomycetaceae</taxon>
        <taxon>Zygosaccharomyces</taxon>
    </lineage>
</organism>
<evidence type="ECO:0000256" key="4">
    <source>
        <dbReference type="ARBA" id="ARBA00022679"/>
    </source>
</evidence>
<dbReference type="InterPro" id="IPR017441">
    <property type="entry name" value="Protein_kinase_ATP_BS"/>
</dbReference>
<dbReference type="GO" id="GO:0042149">
    <property type="term" value="P:cellular response to glucose starvation"/>
    <property type="evidence" value="ECO:0007669"/>
    <property type="project" value="UniProtKB-ARBA"/>
</dbReference>
<dbReference type="PANTHER" id="PTHR43895:SF152">
    <property type="entry name" value="SERINE_THREONINE-PROTEIN KINASE TOS3"/>
    <property type="match status" value="1"/>
</dbReference>
<dbReference type="Pfam" id="PF00069">
    <property type="entry name" value="Pkinase"/>
    <property type="match status" value="1"/>
</dbReference>
<feature type="compositionally biased region" description="Basic and acidic residues" evidence="11">
    <location>
        <begin position="1081"/>
        <end position="1101"/>
    </location>
</feature>
<feature type="region of interest" description="Disordered" evidence="11">
    <location>
        <begin position="701"/>
        <end position="828"/>
    </location>
</feature>
<feature type="domain" description="Protein kinase" evidence="12">
    <location>
        <begin position="117"/>
        <end position="432"/>
    </location>
</feature>
<keyword evidence="3" id="KW-0597">Phosphoprotein</keyword>
<evidence type="ECO:0000259" key="12">
    <source>
        <dbReference type="PROSITE" id="PS50011"/>
    </source>
</evidence>
<gene>
    <name evidence="13" type="ORF">BN860_06128g</name>
</gene>
<dbReference type="InterPro" id="IPR000719">
    <property type="entry name" value="Prot_kinase_dom"/>
</dbReference>
<feature type="binding site" evidence="10">
    <location>
        <position position="146"/>
    </location>
    <ligand>
        <name>ATP</name>
        <dbReference type="ChEBI" id="CHEBI:30616"/>
    </ligand>
</feature>
<evidence type="ECO:0000256" key="6">
    <source>
        <dbReference type="ARBA" id="ARBA00022777"/>
    </source>
</evidence>
<dbReference type="PROSITE" id="PS00108">
    <property type="entry name" value="PROTEIN_KINASE_ST"/>
    <property type="match status" value="1"/>
</dbReference>